<evidence type="ECO:0000256" key="1">
    <source>
        <dbReference type="ARBA" id="ARBA00023002"/>
    </source>
</evidence>
<dbReference type="Proteomes" id="UP000379480">
    <property type="component" value="Unassembled WGS sequence"/>
</dbReference>
<proteinExistence type="predicted"/>
<organism evidence="5 6">
    <name type="scientific">Pseudomonas fluorescens</name>
    <dbReference type="NCBI Taxonomy" id="294"/>
    <lineage>
        <taxon>Bacteria</taxon>
        <taxon>Pseudomonadati</taxon>
        <taxon>Pseudomonadota</taxon>
        <taxon>Gammaproteobacteria</taxon>
        <taxon>Pseudomonadales</taxon>
        <taxon>Pseudomonadaceae</taxon>
        <taxon>Pseudomonas</taxon>
    </lineage>
</organism>
<protein>
    <submittedName>
        <fullName evidence="5">Altronate oxidoreductase</fullName>
        <ecNumber evidence="5">1.1.1.58</ecNumber>
    </submittedName>
</protein>
<evidence type="ECO:0000313" key="5">
    <source>
        <dbReference type="EMBL" id="VVO43839.1"/>
    </source>
</evidence>
<dbReference type="InterPro" id="IPR013118">
    <property type="entry name" value="Mannitol_DH_C"/>
</dbReference>
<dbReference type="PANTHER" id="PTHR30524">
    <property type="entry name" value="MANNITOL-1-PHOSPHATE 5-DEHYDROGENASE"/>
    <property type="match status" value="1"/>
</dbReference>
<dbReference type="InterPro" id="IPR013328">
    <property type="entry name" value="6PGD_dom2"/>
</dbReference>
<dbReference type="SUPFAM" id="SSF48179">
    <property type="entry name" value="6-phosphogluconate dehydrogenase C-terminal domain-like"/>
    <property type="match status" value="1"/>
</dbReference>
<name>A0A5E7FWS0_PSEFL</name>
<dbReference type="EC" id="1.1.1.58" evidence="5"/>
<dbReference type="SUPFAM" id="SSF51735">
    <property type="entry name" value="NAD(P)-binding Rossmann-fold domains"/>
    <property type="match status" value="1"/>
</dbReference>
<dbReference type="EMBL" id="CABVHY010000053">
    <property type="protein sequence ID" value="VVO43839.1"/>
    <property type="molecule type" value="Genomic_DNA"/>
</dbReference>
<dbReference type="Gene3D" id="3.40.50.720">
    <property type="entry name" value="NAD(P)-binding Rossmann-like Domain"/>
    <property type="match status" value="1"/>
</dbReference>
<dbReference type="AlphaFoldDB" id="A0A5E7FWS0"/>
<dbReference type="InterPro" id="IPR036291">
    <property type="entry name" value="NAD(P)-bd_dom_sf"/>
</dbReference>
<dbReference type="Gene3D" id="1.10.1040.10">
    <property type="entry name" value="N-(1-d-carboxylethyl)-l-norvaline Dehydrogenase, domain 2"/>
    <property type="match status" value="1"/>
</dbReference>
<feature type="domain" description="Mannitol dehydrogenase C-terminal" evidence="4">
    <location>
        <begin position="249"/>
        <end position="353"/>
    </location>
</feature>
<keyword evidence="2" id="KW-0520">NAD</keyword>
<dbReference type="InterPro" id="IPR013131">
    <property type="entry name" value="Mannitol_DH_N"/>
</dbReference>
<keyword evidence="1 5" id="KW-0560">Oxidoreductase</keyword>
<dbReference type="RefSeq" id="WP_150807413.1">
    <property type="nucleotide sequence ID" value="NZ_CABVHY010000053.1"/>
</dbReference>
<dbReference type="GO" id="GO:0009026">
    <property type="term" value="F:tagaturonate reductase activity"/>
    <property type="evidence" value="ECO:0007669"/>
    <property type="project" value="UniProtKB-EC"/>
</dbReference>
<feature type="domain" description="Mannitol dehydrogenase N-terminal" evidence="3">
    <location>
        <begin position="9"/>
        <end position="232"/>
    </location>
</feature>
<dbReference type="Pfam" id="PF08125">
    <property type="entry name" value="Mannitol_dh_C"/>
    <property type="match status" value="1"/>
</dbReference>
<dbReference type="InterPro" id="IPR008927">
    <property type="entry name" value="6-PGluconate_DH-like_C_sf"/>
</dbReference>
<gene>
    <name evidence="5" type="primary">uxaB</name>
    <name evidence="5" type="ORF">PS723_06250</name>
</gene>
<evidence type="ECO:0000259" key="3">
    <source>
        <dbReference type="Pfam" id="PF01232"/>
    </source>
</evidence>
<dbReference type="Pfam" id="PF01232">
    <property type="entry name" value="Mannitol_dh"/>
    <property type="match status" value="1"/>
</dbReference>
<sequence>MEQPRFAPIVQFGTSRFLQAHVDLFVSQALEQGAAIGKIAVVQTTDSPGSTARIKALASGDPYPVRIQGLQEGLPVDILCWSSSVQQAVHAASQWSLLRQAFVRDIQVVISNTGDQGYCLDDADNAHLLASDARAPISFPAKLLVLLHGRWQANPDEPVSLFPCELVARNGDILRNIVVELAVAWRLDEAFCDYLRGQCRWANSLVDRIVSQALEPVGAVAEPYALWAIEQQPGLTLPCTHPAIVITDDLDHHERLKLFILNAGHTYLAERWLLDKRDADETVYQAMNATALRKDLEAMWREEVLPVFAALGQMSSAQAYLETVRDRFLNPFLNHRIADIAGNHSMKKLRRMQPIVELAGQHLADLAQPKLKAALASDC</sequence>
<accession>A0A5E7FWS0</accession>
<evidence type="ECO:0000259" key="4">
    <source>
        <dbReference type="Pfam" id="PF08125"/>
    </source>
</evidence>
<reference evidence="5 6" key="1">
    <citation type="submission" date="2019-09" db="EMBL/GenBank/DDBJ databases">
        <authorList>
            <person name="Chandra G."/>
            <person name="Truman W A."/>
        </authorList>
    </citation>
    <scope>NUCLEOTIDE SEQUENCE [LARGE SCALE GENOMIC DNA]</scope>
    <source>
        <strain evidence="5">PS723</strain>
    </source>
</reference>
<dbReference type="PANTHER" id="PTHR30524:SF0">
    <property type="entry name" value="ALTRONATE OXIDOREDUCTASE-RELATED"/>
    <property type="match status" value="1"/>
</dbReference>
<evidence type="ECO:0000313" key="6">
    <source>
        <dbReference type="Proteomes" id="UP000379480"/>
    </source>
</evidence>
<dbReference type="OrthoDB" id="9768714at2"/>
<evidence type="ECO:0000256" key="2">
    <source>
        <dbReference type="ARBA" id="ARBA00023027"/>
    </source>
</evidence>